<keyword evidence="2" id="KW-1133">Transmembrane helix</keyword>
<dbReference type="PROSITE" id="PS50076">
    <property type="entry name" value="DNAJ_2"/>
    <property type="match status" value="1"/>
</dbReference>
<feature type="transmembrane region" description="Helical" evidence="2">
    <location>
        <begin position="111"/>
        <end position="131"/>
    </location>
</feature>
<evidence type="ECO:0000256" key="1">
    <source>
        <dbReference type="SAM" id="MobiDB-lite"/>
    </source>
</evidence>
<dbReference type="CDD" id="cd06257">
    <property type="entry name" value="DnaJ"/>
    <property type="match status" value="1"/>
</dbReference>
<gene>
    <name evidence="4" type="ORF">ENQ87_07665</name>
</gene>
<accession>A0A831UCL3</accession>
<feature type="region of interest" description="Disordered" evidence="1">
    <location>
        <begin position="173"/>
        <end position="249"/>
    </location>
</feature>
<evidence type="ECO:0000259" key="3">
    <source>
        <dbReference type="PROSITE" id="PS50076"/>
    </source>
</evidence>
<organism evidence="4">
    <name type="scientific">Geobacter metallireducens</name>
    <dbReference type="NCBI Taxonomy" id="28232"/>
    <lineage>
        <taxon>Bacteria</taxon>
        <taxon>Pseudomonadati</taxon>
        <taxon>Thermodesulfobacteriota</taxon>
        <taxon>Desulfuromonadia</taxon>
        <taxon>Geobacterales</taxon>
        <taxon>Geobacteraceae</taxon>
        <taxon>Geobacter</taxon>
    </lineage>
</organism>
<comment type="caution">
    <text evidence="4">The sequence shown here is derived from an EMBL/GenBank/DDBJ whole genome shotgun (WGS) entry which is preliminary data.</text>
</comment>
<feature type="transmembrane region" description="Helical" evidence="2">
    <location>
        <begin position="83"/>
        <end position="105"/>
    </location>
</feature>
<feature type="transmembrane region" description="Helical" evidence="2">
    <location>
        <begin position="143"/>
        <end position="166"/>
    </location>
</feature>
<protein>
    <submittedName>
        <fullName evidence="4">J domain-containing protein</fullName>
    </submittedName>
</protein>
<sequence length="249" mass="25959">MNDLRHSFDLLRLKPGATPAELKRAFRDQVAAWHPDRFPADPDLRRRAEERLRLVIEAHRAIEAHYAARRGSRPHRPGAAGRFFRSAPNLVFCAVVLGSALLAVTRHGMTSLAWGAAVELALIPALFSLAYNLTDRSRGVVRSLYLGFSLCALAVVAVEGAMAGLARSDPAGGQEVFAPGDHDGGAAGSGWGLHPEDPAPPGGKGGGYGSSAQVPLRAPEAPLAPAAPEAPLAPAAPAAPLVPVAPPAR</sequence>
<keyword evidence="2" id="KW-0812">Transmembrane</keyword>
<dbReference type="SUPFAM" id="SSF46565">
    <property type="entry name" value="Chaperone J-domain"/>
    <property type="match status" value="1"/>
</dbReference>
<keyword evidence="2" id="KW-0472">Membrane</keyword>
<dbReference type="AlphaFoldDB" id="A0A831UCL3"/>
<feature type="compositionally biased region" description="Low complexity" evidence="1">
    <location>
        <begin position="215"/>
        <end position="242"/>
    </location>
</feature>
<dbReference type="EMBL" id="DSOV01000036">
    <property type="protein sequence ID" value="HEN42240.1"/>
    <property type="molecule type" value="Genomic_DNA"/>
</dbReference>
<dbReference type="InterPro" id="IPR001623">
    <property type="entry name" value="DnaJ_domain"/>
</dbReference>
<feature type="domain" description="J" evidence="3">
    <location>
        <begin position="6"/>
        <end position="67"/>
    </location>
</feature>
<reference evidence="4" key="1">
    <citation type="journal article" date="2020" name="mSystems">
        <title>Genome- and Community-Level Interaction Insights into Carbon Utilization and Element Cycling Functions of Hydrothermarchaeota in Hydrothermal Sediment.</title>
        <authorList>
            <person name="Zhou Z."/>
            <person name="Liu Y."/>
            <person name="Xu W."/>
            <person name="Pan J."/>
            <person name="Luo Z.H."/>
            <person name="Li M."/>
        </authorList>
    </citation>
    <scope>NUCLEOTIDE SEQUENCE [LARGE SCALE GENOMIC DNA]</scope>
    <source>
        <strain evidence="4">SpSt-349</strain>
    </source>
</reference>
<evidence type="ECO:0000256" key="2">
    <source>
        <dbReference type="SAM" id="Phobius"/>
    </source>
</evidence>
<proteinExistence type="predicted"/>
<dbReference type="Gene3D" id="1.10.287.110">
    <property type="entry name" value="DnaJ domain"/>
    <property type="match status" value="1"/>
</dbReference>
<dbReference type="Pfam" id="PF00226">
    <property type="entry name" value="DnaJ"/>
    <property type="match status" value="1"/>
</dbReference>
<dbReference type="SMART" id="SM00271">
    <property type="entry name" value="DnaJ"/>
    <property type="match status" value="1"/>
</dbReference>
<dbReference type="InterPro" id="IPR036869">
    <property type="entry name" value="J_dom_sf"/>
</dbReference>
<evidence type="ECO:0000313" key="4">
    <source>
        <dbReference type="EMBL" id="HEN42240.1"/>
    </source>
</evidence>
<name>A0A831UCL3_GEOME</name>